<evidence type="ECO:0000256" key="1">
    <source>
        <dbReference type="ARBA" id="ARBA00009156"/>
    </source>
</evidence>
<name>A0A1I5XSL0_9FIRM</name>
<keyword evidence="12" id="KW-1185">Reference proteome</keyword>
<feature type="domain" description="Carbohydrate kinase FGGY N-terminal" evidence="9">
    <location>
        <begin position="7"/>
        <end position="247"/>
    </location>
</feature>
<dbReference type="Proteomes" id="UP000198577">
    <property type="component" value="Unassembled WGS sequence"/>
</dbReference>
<dbReference type="CDD" id="cd07771">
    <property type="entry name" value="ASKHA_NBD_FGGY_RhaB-like"/>
    <property type="match status" value="1"/>
</dbReference>
<keyword evidence="7" id="KW-0684">Rhamnose metabolism</keyword>
<organism evidence="11 12">
    <name type="scientific">Caldicoprobacter faecalis</name>
    <dbReference type="NCBI Taxonomy" id="937334"/>
    <lineage>
        <taxon>Bacteria</taxon>
        <taxon>Bacillati</taxon>
        <taxon>Bacillota</taxon>
        <taxon>Clostridia</taxon>
        <taxon>Caldicoprobacterales</taxon>
        <taxon>Caldicoprobacteraceae</taxon>
        <taxon>Caldicoprobacter</taxon>
    </lineage>
</organism>
<dbReference type="PANTHER" id="PTHR10196:SF93">
    <property type="entry name" value="L-RHAMNULOKINASE"/>
    <property type="match status" value="1"/>
</dbReference>
<evidence type="ECO:0000256" key="4">
    <source>
        <dbReference type="ARBA" id="ARBA00022777"/>
    </source>
</evidence>
<dbReference type="GO" id="GO:0004370">
    <property type="term" value="F:glycerol kinase activity"/>
    <property type="evidence" value="ECO:0007669"/>
    <property type="project" value="TreeGrafter"/>
</dbReference>
<reference evidence="11 12" key="1">
    <citation type="submission" date="2016-10" db="EMBL/GenBank/DDBJ databases">
        <authorList>
            <person name="de Groot N.N."/>
        </authorList>
    </citation>
    <scope>NUCLEOTIDE SEQUENCE [LARGE SCALE GENOMIC DNA]</scope>
    <source>
        <strain evidence="11 12">DSM 20678</strain>
    </source>
</reference>
<keyword evidence="6" id="KW-1015">Disulfide bond</keyword>
<dbReference type="EC" id="2.7.1.5" evidence="8"/>
<dbReference type="InterPro" id="IPR043129">
    <property type="entry name" value="ATPase_NBD"/>
</dbReference>
<evidence type="ECO:0000256" key="5">
    <source>
        <dbReference type="ARBA" id="ARBA00022840"/>
    </source>
</evidence>
<keyword evidence="2" id="KW-0808">Transferase</keyword>
<evidence type="ECO:0000256" key="3">
    <source>
        <dbReference type="ARBA" id="ARBA00022741"/>
    </source>
</evidence>
<dbReference type="GO" id="GO:0008993">
    <property type="term" value="F:rhamnulokinase activity"/>
    <property type="evidence" value="ECO:0007669"/>
    <property type="project" value="UniProtKB-UniRule"/>
</dbReference>
<dbReference type="GO" id="GO:0005524">
    <property type="term" value="F:ATP binding"/>
    <property type="evidence" value="ECO:0007669"/>
    <property type="project" value="UniProtKB-KW"/>
</dbReference>
<keyword evidence="5" id="KW-0067">ATP-binding</keyword>
<dbReference type="GO" id="GO:0005829">
    <property type="term" value="C:cytosol"/>
    <property type="evidence" value="ECO:0007669"/>
    <property type="project" value="TreeGrafter"/>
</dbReference>
<dbReference type="Pfam" id="PF00370">
    <property type="entry name" value="FGGY_N"/>
    <property type="match status" value="1"/>
</dbReference>
<dbReference type="GO" id="GO:0019301">
    <property type="term" value="P:rhamnose catabolic process"/>
    <property type="evidence" value="ECO:0007669"/>
    <property type="project" value="UniProtKB-UniRule"/>
</dbReference>
<evidence type="ECO:0000259" key="9">
    <source>
        <dbReference type="Pfam" id="PF00370"/>
    </source>
</evidence>
<evidence type="ECO:0000256" key="2">
    <source>
        <dbReference type="ARBA" id="ARBA00022679"/>
    </source>
</evidence>
<gene>
    <name evidence="11" type="ORF">SAMN05444406_1307</name>
</gene>
<dbReference type="InterPro" id="IPR000577">
    <property type="entry name" value="Carb_kinase_FGGY"/>
</dbReference>
<dbReference type="OrthoDB" id="9761504at2"/>
<evidence type="ECO:0000313" key="11">
    <source>
        <dbReference type="EMBL" id="SFQ34928.1"/>
    </source>
</evidence>
<sequence>MKTLNLLAFDFGASSGRAILGRFDGKKLSIEEIHRFSNEPVKVGGHTYWDVLRLFWEMRQGLLKFVNNVGGELSSLGIDTWGVDFGLLDSSGELLGNPYHYRDSQTEGMMEKAFAIVPKEQIYEYTGIAFQKFNTIYQLLALKERNSPILEKAGTLLFMPDLLAYFLTGEKSTEYTEASTSQLLEARSKTWCTDLIKALGLPDNIFTSIQQPGTIRGNIASHMAEELNTGRVPVIAVATHDTGSAVVAVPAVEDDYVYLSSGTWSLMGVEVKEPIINEQALQWNYTNEGGVENSYRFLKNIMGLWIIQECKRVWDRQGEVYSFAQLEEMARNSEPFKAFIDPDHDDFYAPSDMTQAIQNFCARTGQAVPQTKGEILRCVYESLAMKYRWTIERLEKILNRPLNVLHIVGGGTKDKLLNQFTANAINRPVICGPTEATAIGNLMMQAKALGEVANLREIRQIIKASFPTADYMPQDVEAWNEAYERFLKVV</sequence>
<dbReference type="InterPro" id="IPR013449">
    <property type="entry name" value="Rhamnulokinase"/>
</dbReference>
<evidence type="ECO:0000256" key="7">
    <source>
        <dbReference type="ARBA" id="ARBA00023308"/>
    </source>
</evidence>
<feature type="domain" description="Carbohydrate kinase FGGY C-terminal" evidence="10">
    <location>
        <begin position="258"/>
        <end position="448"/>
    </location>
</feature>
<dbReference type="RefSeq" id="WP_092282654.1">
    <property type="nucleotide sequence ID" value="NZ_FOXR01000030.1"/>
</dbReference>
<dbReference type="Pfam" id="PF02782">
    <property type="entry name" value="FGGY_C"/>
    <property type="match status" value="1"/>
</dbReference>
<proteinExistence type="inferred from homology"/>
<evidence type="ECO:0000256" key="8">
    <source>
        <dbReference type="NCBIfam" id="TIGR02627"/>
    </source>
</evidence>
<evidence type="ECO:0000256" key="6">
    <source>
        <dbReference type="ARBA" id="ARBA00023157"/>
    </source>
</evidence>
<dbReference type="STRING" id="937334.SAMN05444406_1307"/>
<comment type="similarity">
    <text evidence="1">Belongs to the FGGY kinase family.</text>
</comment>
<keyword evidence="3" id="KW-0547">Nucleotide-binding</keyword>
<keyword evidence="4 11" id="KW-0418">Kinase</keyword>
<dbReference type="InterPro" id="IPR018485">
    <property type="entry name" value="FGGY_C"/>
</dbReference>
<dbReference type="EMBL" id="FOXR01000030">
    <property type="protein sequence ID" value="SFQ34928.1"/>
    <property type="molecule type" value="Genomic_DNA"/>
</dbReference>
<accession>A0A1I5XSL0</accession>
<protein>
    <recommendedName>
        <fullName evidence="8">Rhamnulokinase</fullName>
        <ecNumber evidence="8">2.7.1.5</ecNumber>
    </recommendedName>
</protein>
<dbReference type="SUPFAM" id="SSF53067">
    <property type="entry name" value="Actin-like ATPase domain"/>
    <property type="match status" value="2"/>
</dbReference>
<dbReference type="NCBIfam" id="TIGR02627">
    <property type="entry name" value="rhamnulo_kin"/>
    <property type="match status" value="1"/>
</dbReference>
<dbReference type="InterPro" id="IPR018484">
    <property type="entry name" value="FGGY_N"/>
</dbReference>
<dbReference type="GO" id="GO:0006071">
    <property type="term" value="P:glycerol metabolic process"/>
    <property type="evidence" value="ECO:0007669"/>
    <property type="project" value="TreeGrafter"/>
</dbReference>
<dbReference type="AlphaFoldDB" id="A0A1I5XSL0"/>
<dbReference type="Gene3D" id="3.30.420.40">
    <property type="match status" value="2"/>
</dbReference>
<dbReference type="PANTHER" id="PTHR10196">
    <property type="entry name" value="SUGAR KINASE"/>
    <property type="match status" value="1"/>
</dbReference>
<evidence type="ECO:0000313" key="12">
    <source>
        <dbReference type="Proteomes" id="UP000198577"/>
    </source>
</evidence>
<evidence type="ECO:0000259" key="10">
    <source>
        <dbReference type="Pfam" id="PF02782"/>
    </source>
</evidence>
<dbReference type="PIRSF" id="PIRSF000538">
    <property type="entry name" value="GlpK"/>
    <property type="match status" value="1"/>
</dbReference>